<dbReference type="SUPFAM" id="SSF54427">
    <property type="entry name" value="NTF2-like"/>
    <property type="match status" value="1"/>
</dbReference>
<dbReference type="EMBL" id="JANBUH010000304">
    <property type="protein sequence ID" value="KAJ2752256.1"/>
    <property type="molecule type" value="Genomic_DNA"/>
</dbReference>
<proteinExistence type="predicted"/>
<dbReference type="PANTHER" id="PTHR10693">
    <property type="entry name" value="RAS GTPASE-ACTIVATING PROTEIN-BINDING PROTEIN"/>
    <property type="match status" value="1"/>
</dbReference>
<name>A0A9W8LAG7_9FUNG</name>
<feature type="compositionally biased region" description="Basic and acidic residues" evidence="2">
    <location>
        <begin position="413"/>
        <end position="427"/>
    </location>
</feature>
<feature type="region of interest" description="Disordered" evidence="2">
    <location>
        <begin position="244"/>
        <end position="292"/>
    </location>
</feature>
<dbReference type="GO" id="GO:1990904">
    <property type="term" value="C:ribonucleoprotein complex"/>
    <property type="evidence" value="ECO:0007669"/>
    <property type="project" value="TreeGrafter"/>
</dbReference>
<feature type="region of interest" description="Disordered" evidence="2">
    <location>
        <begin position="319"/>
        <end position="339"/>
    </location>
</feature>
<feature type="compositionally biased region" description="Polar residues" evidence="2">
    <location>
        <begin position="325"/>
        <end position="334"/>
    </location>
</feature>
<dbReference type="InterPro" id="IPR032710">
    <property type="entry name" value="NTF2-like_dom_sf"/>
</dbReference>
<dbReference type="SUPFAM" id="SSF54928">
    <property type="entry name" value="RNA-binding domain, RBD"/>
    <property type="match status" value="1"/>
</dbReference>
<dbReference type="AlphaFoldDB" id="A0A9W8LAG7"/>
<sequence>MSFSQQAIPNDGAVGAEARMVVIQEIGWMFAQEYYTIMNSDPKLLHMFYGRKSTCIHGTEGEVVKQTNGQQDIEALIASEEFKDCKVLVANVDTLPSVDGTIVVQVIGEMSNNGQSSRRFAQTFLLVEQPGGYYLHNDILRYLKDDLEEREPATAPVSASVVEAEAPAVAASLEADSVVAPAISVCTKKDEKVDADEPTKSADAPSATDAAAAVAEVLTPAVEIKAAVTEAVAAPVAPVAAVPAAVSTPTNAKPEPKPKASREKPAASEAPKAEKPAAPVPSKPTSWANLAANDSSKWGNTISKVGGTVAPAAVVSGVGAAAGSDPSSRVSTPASGAREPRRKDVFSVFLKNVPRGSPINAIKFACRGFGQLVYVDYNSSKTSAIVDFGTEAARQAALNAGTVMITGVHVAIEERRNRQPSGRRDEPPTGAAKQQPAQAAAATQGGNAAAPPRNGSGEFERVGSTRGSRSRTVNSASGSSAGNQASGAGANRSRAGKQ</sequence>
<accession>A0A9W8LAG7</accession>
<dbReference type="Proteomes" id="UP001140011">
    <property type="component" value="Unassembled WGS sequence"/>
</dbReference>
<evidence type="ECO:0000256" key="1">
    <source>
        <dbReference type="ARBA" id="ARBA00022884"/>
    </source>
</evidence>
<dbReference type="InterPro" id="IPR039539">
    <property type="entry name" value="Ras_GTPase_bind_prot"/>
</dbReference>
<gene>
    <name evidence="4" type="ORF">GGI19_003953</name>
</gene>
<feature type="region of interest" description="Disordered" evidence="2">
    <location>
        <begin position="413"/>
        <end position="498"/>
    </location>
</feature>
<dbReference type="GO" id="GO:1990861">
    <property type="term" value="C:Ubp3-Bre5 deubiquitination complex"/>
    <property type="evidence" value="ECO:0007669"/>
    <property type="project" value="TreeGrafter"/>
</dbReference>
<dbReference type="InterPro" id="IPR018222">
    <property type="entry name" value="Nuclear_transport_factor_2_euk"/>
</dbReference>
<dbReference type="CDD" id="cd00780">
    <property type="entry name" value="NTF2"/>
    <property type="match status" value="1"/>
</dbReference>
<keyword evidence="5" id="KW-1185">Reference proteome</keyword>
<dbReference type="Gene3D" id="3.10.450.50">
    <property type="match status" value="1"/>
</dbReference>
<reference evidence="4" key="1">
    <citation type="submission" date="2022-07" db="EMBL/GenBank/DDBJ databases">
        <title>Phylogenomic reconstructions and comparative analyses of Kickxellomycotina fungi.</title>
        <authorList>
            <person name="Reynolds N.K."/>
            <person name="Stajich J.E."/>
            <person name="Barry K."/>
            <person name="Grigoriev I.V."/>
            <person name="Crous P."/>
            <person name="Smith M.E."/>
        </authorList>
    </citation>
    <scope>NUCLEOTIDE SEQUENCE</scope>
    <source>
        <strain evidence="4">BCRC 34297</strain>
    </source>
</reference>
<feature type="compositionally biased region" description="Low complexity" evidence="2">
    <location>
        <begin position="428"/>
        <end position="452"/>
    </location>
</feature>
<keyword evidence="1" id="KW-0694">RNA-binding</keyword>
<dbReference type="Pfam" id="PF02136">
    <property type="entry name" value="NTF2"/>
    <property type="match status" value="1"/>
</dbReference>
<organism evidence="4 5">
    <name type="scientific">Coemansia pectinata</name>
    <dbReference type="NCBI Taxonomy" id="1052879"/>
    <lineage>
        <taxon>Eukaryota</taxon>
        <taxon>Fungi</taxon>
        <taxon>Fungi incertae sedis</taxon>
        <taxon>Zoopagomycota</taxon>
        <taxon>Kickxellomycotina</taxon>
        <taxon>Kickxellomycetes</taxon>
        <taxon>Kickxellales</taxon>
        <taxon>Kickxellaceae</taxon>
        <taxon>Coemansia</taxon>
    </lineage>
</organism>
<dbReference type="GO" id="GO:0003729">
    <property type="term" value="F:mRNA binding"/>
    <property type="evidence" value="ECO:0007669"/>
    <property type="project" value="TreeGrafter"/>
</dbReference>
<dbReference type="GO" id="GO:0034517">
    <property type="term" value="P:ribophagy"/>
    <property type="evidence" value="ECO:0007669"/>
    <property type="project" value="TreeGrafter"/>
</dbReference>
<evidence type="ECO:0000313" key="5">
    <source>
        <dbReference type="Proteomes" id="UP001140011"/>
    </source>
</evidence>
<dbReference type="GO" id="GO:0016579">
    <property type="term" value="P:protein deubiquitination"/>
    <property type="evidence" value="ECO:0007669"/>
    <property type="project" value="TreeGrafter"/>
</dbReference>
<evidence type="ECO:0000259" key="3">
    <source>
        <dbReference type="PROSITE" id="PS50177"/>
    </source>
</evidence>
<dbReference type="PANTHER" id="PTHR10693:SF20">
    <property type="entry name" value="AT27578P"/>
    <property type="match status" value="1"/>
</dbReference>
<dbReference type="GO" id="GO:0005829">
    <property type="term" value="C:cytosol"/>
    <property type="evidence" value="ECO:0007669"/>
    <property type="project" value="TreeGrafter"/>
</dbReference>
<evidence type="ECO:0000256" key="2">
    <source>
        <dbReference type="SAM" id="MobiDB-lite"/>
    </source>
</evidence>
<feature type="compositionally biased region" description="Basic and acidic residues" evidence="2">
    <location>
        <begin position="254"/>
        <end position="275"/>
    </location>
</feature>
<evidence type="ECO:0000313" key="4">
    <source>
        <dbReference type="EMBL" id="KAJ2752256.1"/>
    </source>
</evidence>
<feature type="compositionally biased region" description="Low complexity" evidence="2">
    <location>
        <begin position="464"/>
        <end position="498"/>
    </location>
</feature>
<dbReference type="InterPro" id="IPR002075">
    <property type="entry name" value="NTF2_dom"/>
</dbReference>
<protein>
    <recommendedName>
        <fullName evidence="3">NTF2 domain-containing protein</fullName>
    </recommendedName>
</protein>
<comment type="caution">
    <text evidence="4">The sequence shown here is derived from an EMBL/GenBank/DDBJ whole genome shotgun (WGS) entry which is preliminary data.</text>
</comment>
<dbReference type="OrthoDB" id="339151at2759"/>
<feature type="domain" description="NTF2" evidence="3">
    <location>
        <begin position="26"/>
        <end position="142"/>
    </location>
</feature>
<dbReference type="InterPro" id="IPR035979">
    <property type="entry name" value="RBD_domain_sf"/>
</dbReference>
<dbReference type="PROSITE" id="PS50177">
    <property type="entry name" value="NTF2_DOMAIN"/>
    <property type="match status" value="1"/>
</dbReference>